<evidence type="ECO:0000259" key="3">
    <source>
        <dbReference type="PROSITE" id="PS50041"/>
    </source>
</evidence>
<dbReference type="PANTHER" id="PTHR22803">
    <property type="entry name" value="MANNOSE, PHOSPHOLIPASE, LECTIN RECEPTOR RELATED"/>
    <property type="match status" value="1"/>
</dbReference>
<dbReference type="Proteomes" id="UP001165740">
    <property type="component" value="Chromosome 13"/>
</dbReference>
<accession>A0A9W2YLT7</accession>
<gene>
    <name evidence="5" type="primary">LOC106057418</name>
</gene>
<dbReference type="InterPro" id="IPR016186">
    <property type="entry name" value="C-type_lectin-like/link_sf"/>
</dbReference>
<keyword evidence="2" id="KW-0812">Transmembrane</keyword>
<protein>
    <submittedName>
        <fullName evidence="5">Uncharacterized protein LOC106057418</fullName>
    </submittedName>
</protein>
<dbReference type="AlphaFoldDB" id="A0A9W2YLT7"/>
<evidence type="ECO:0000313" key="4">
    <source>
        <dbReference type="Proteomes" id="UP001165740"/>
    </source>
</evidence>
<keyword evidence="2" id="KW-0472">Membrane</keyword>
<dbReference type="OrthoDB" id="6050186at2759"/>
<dbReference type="PROSITE" id="PS50041">
    <property type="entry name" value="C_TYPE_LECTIN_2"/>
    <property type="match status" value="1"/>
</dbReference>
<name>A0A9W2YLT7_BIOGL</name>
<evidence type="ECO:0000256" key="1">
    <source>
        <dbReference type="SAM" id="MobiDB-lite"/>
    </source>
</evidence>
<feature type="domain" description="C-type lectin" evidence="3">
    <location>
        <begin position="54"/>
        <end position="163"/>
    </location>
</feature>
<organism evidence="4 5">
    <name type="scientific">Biomphalaria glabrata</name>
    <name type="common">Bloodfluke planorb</name>
    <name type="synonym">Freshwater snail</name>
    <dbReference type="NCBI Taxonomy" id="6526"/>
    <lineage>
        <taxon>Eukaryota</taxon>
        <taxon>Metazoa</taxon>
        <taxon>Spiralia</taxon>
        <taxon>Lophotrochozoa</taxon>
        <taxon>Mollusca</taxon>
        <taxon>Gastropoda</taxon>
        <taxon>Heterobranchia</taxon>
        <taxon>Euthyneura</taxon>
        <taxon>Panpulmonata</taxon>
        <taxon>Hygrophila</taxon>
        <taxon>Lymnaeoidea</taxon>
        <taxon>Planorbidae</taxon>
        <taxon>Biomphalaria</taxon>
    </lineage>
</organism>
<dbReference type="RefSeq" id="XP_055863776.1">
    <property type="nucleotide sequence ID" value="XM_056007801.1"/>
</dbReference>
<evidence type="ECO:0000313" key="5">
    <source>
        <dbReference type="RefSeq" id="XP_055863776.1"/>
    </source>
</evidence>
<feature type="region of interest" description="Disordered" evidence="1">
    <location>
        <begin position="363"/>
        <end position="385"/>
    </location>
</feature>
<evidence type="ECO:0000256" key="2">
    <source>
        <dbReference type="SAM" id="Phobius"/>
    </source>
</evidence>
<dbReference type="GeneID" id="106057418"/>
<dbReference type="InterPro" id="IPR001304">
    <property type="entry name" value="C-type_lectin-like"/>
</dbReference>
<dbReference type="OMA" id="GMWIGAH"/>
<dbReference type="Gene3D" id="3.10.100.10">
    <property type="entry name" value="Mannose-Binding Protein A, subunit A"/>
    <property type="match status" value="1"/>
</dbReference>
<feature type="transmembrane region" description="Helical" evidence="2">
    <location>
        <begin position="267"/>
        <end position="289"/>
    </location>
</feature>
<reference evidence="5" key="1">
    <citation type="submission" date="2025-08" db="UniProtKB">
        <authorList>
            <consortium name="RefSeq"/>
        </authorList>
    </citation>
    <scope>IDENTIFICATION</scope>
</reference>
<dbReference type="Pfam" id="PF00059">
    <property type="entry name" value="Lectin_C"/>
    <property type="match status" value="1"/>
</dbReference>
<dbReference type="InterPro" id="IPR016187">
    <property type="entry name" value="CTDL_fold"/>
</dbReference>
<dbReference type="SMART" id="SM00034">
    <property type="entry name" value="CLECT"/>
    <property type="match status" value="1"/>
</dbReference>
<feature type="region of interest" description="Disordered" evidence="1">
    <location>
        <begin position="183"/>
        <end position="203"/>
    </location>
</feature>
<sequence>MENIIKIVVCNYIVIIISLIIQVSVSQQTEADLLKRCPPNLHKTYLRAAEWEICYEFHLEERTWPQANNVCRRNGGHLVTIREERIQSFLFRALVVFQWKRNGVWIGATDKEKEMDWKWITGQRVRDGYSNWARGQPNCGFFCMEDCALMKWKESGKWEDYHCTLLEEYSFICEYAMLPKPTTTTTTTSTTTTLPSTTTETTSTDTATVTETSTLATEVSSALSANMKGEYRIHVEDMDNSSSVFLSFNSAHSHQLEENSVSDNKGLLIALIISVLAGIVICLAIIVLIKRRQKKKQTEADDGISYANPYYGEAKQPLTAEASGITNTAIAKEEEVKSFVVEEQSDDEPAVTLPRRVMNIYDKPPTRSVPLQNKSRPEKSEEADASLAENYYDEVRSAAGKSLPSYDVPRCLKETEDAACLENQYYNYTEENIYESLESLQRK</sequence>
<proteinExistence type="predicted"/>
<dbReference type="CDD" id="cd00037">
    <property type="entry name" value="CLECT"/>
    <property type="match status" value="1"/>
</dbReference>
<dbReference type="InterPro" id="IPR050111">
    <property type="entry name" value="C-type_lectin/snaclec_domain"/>
</dbReference>
<keyword evidence="4" id="KW-1185">Reference proteome</keyword>
<dbReference type="SUPFAM" id="SSF56436">
    <property type="entry name" value="C-type lectin-like"/>
    <property type="match status" value="1"/>
</dbReference>
<feature type="transmembrane region" description="Helical" evidence="2">
    <location>
        <begin position="7"/>
        <end position="25"/>
    </location>
</feature>
<keyword evidence="2" id="KW-1133">Transmembrane helix</keyword>